<protein>
    <submittedName>
        <fullName evidence="7">Bifunctional glutathionylspermidine synthetase/amidase</fullName>
    </submittedName>
</protein>
<organism evidence="7 8">
    <name type="scientific">Jannaschia rubra</name>
    <dbReference type="NCBI Taxonomy" id="282197"/>
    <lineage>
        <taxon>Bacteria</taxon>
        <taxon>Pseudomonadati</taxon>
        <taxon>Pseudomonadota</taxon>
        <taxon>Alphaproteobacteria</taxon>
        <taxon>Rhodobacterales</taxon>
        <taxon>Roseobacteraceae</taxon>
        <taxon>Jannaschia</taxon>
    </lineage>
</organism>
<evidence type="ECO:0000256" key="2">
    <source>
        <dbReference type="ARBA" id="ARBA00022723"/>
    </source>
</evidence>
<evidence type="ECO:0000256" key="5">
    <source>
        <dbReference type="ARBA" id="ARBA00022842"/>
    </source>
</evidence>
<dbReference type="GO" id="GO:0046872">
    <property type="term" value="F:metal ion binding"/>
    <property type="evidence" value="ECO:0007669"/>
    <property type="project" value="UniProtKB-KW"/>
</dbReference>
<dbReference type="Proteomes" id="UP000048908">
    <property type="component" value="Unassembled WGS sequence"/>
</dbReference>
<keyword evidence="2" id="KW-0479">Metal-binding</keyword>
<dbReference type="InterPro" id="IPR005494">
    <property type="entry name" value="GSPS_pre-ATP-grasp-like_dom"/>
</dbReference>
<evidence type="ECO:0000256" key="1">
    <source>
        <dbReference type="ARBA" id="ARBA00022598"/>
    </source>
</evidence>
<keyword evidence="4" id="KW-0067">ATP-binding</keyword>
<proteinExistence type="predicted"/>
<dbReference type="STRING" id="282197.SAMN04488517_10919"/>
<dbReference type="InterPro" id="IPR016185">
    <property type="entry name" value="PreATP-grasp_dom_sf"/>
</dbReference>
<evidence type="ECO:0000313" key="8">
    <source>
        <dbReference type="Proteomes" id="UP000048908"/>
    </source>
</evidence>
<dbReference type="Gene3D" id="3.30.1490.330">
    <property type="match status" value="1"/>
</dbReference>
<evidence type="ECO:0000313" key="7">
    <source>
        <dbReference type="EMBL" id="CTQ34677.1"/>
    </source>
</evidence>
<dbReference type="SUPFAM" id="SSF56059">
    <property type="entry name" value="Glutathione synthetase ATP-binding domain-like"/>
    <property type="match status" value="1"/>
</dbReference>
<dbReference type="GO" id="GO:0016874">
    <property type="term" value="F:ligase activity"/>
    <property type="evidence" value="ECO:0007669"/>
    <property type="project" value="UniProtKB-KW"/>
</dbReference>
<dbReference type="SUPFAM" id="SSF52440">
    <property type="entry name" value="PreATP-grasp domain"/>
    <property type="match status" value="1"/>
</dbReference>
<accession>A0A0M6XVU5</accession>
<keyword evidence="8" id="KW-1185">Reference proteome</keyword>
<dbReference type="GO" id="GO:0005524">
    <property type="term" value="F:ATP binding"/>
    <property type="evidence" value="ECO:0007669"/>
    <property type="project" value="UniProtKB-KW"/>
</dbReference>
<name>A0A0M6XVU5_9RHOB</name>
<evidence type="ECO:0000256" key="3">
    <source>
        <dbReference type="ARBA" id="ARBA00022741"/>
    </source>
</evidence>
<keyword evidence="1" id="KW-0436">Ligase</keyword>
<dbReference type="AlphaFoldDB" id="A0A0M6XVU5"/>
<dbReference type="EMBL" id="CXPG01000024">
    <property type="protein sequence ID" value="CTQ34677.1"/>
    <property type="molecule type" value="Genomic_DNA"/>
</dbReference>
<evidence type="ECO:0000259" key="6">
    <source>
        <dbReference type="Pfam" id="PF03738"/>
    </source>
</evidence>
<feature type="domain" description="Glutathionylspermidine synthase pre-ATP-grasp-like" evidence="6">
    <location>
        <begin position="12"/>
        <end position="398"/>
    </location>
</feature>
<dbReference type="Pfam" id="PF03738">
    <property type="entry name" value="GSP_synth"/>
    <property type="match status" value="1"/>
</dbReference>
<dbReference type="OrthoDB" id="9765517at2"/>
<reference evidence="7 8" key="1">
    <citation type="submission" date="2015-07" db="EMBL/GenBank/DDBJ databases">
        <authorList>
            <person name="Noorani M."/>
        </authorList>
    </citation>
    <scope>NUCLEOTIDE SEQUENCE [LARGE SCALE GENOMIC DNA]</scope>
    <source>
        <strain evidence="7 8">CECT 5088</strain>
    </source>
</reference>
<gene>
    <name evidence="7" type="primary">gsp</name>
    <name evidence="7" type="ORF">JAN5088_03473</name>
</gene>
<dbReference type="RefSeq" id="WP_055684045.1">
    <property type="nucleotide sequence ID" value="NZ_CXPG01000024.1"/>
</dbReference>
<keyword evidence="5" id="KW-0460">Magnesium</keyword>
<evidence type="ECO:0000256" key="4">
    <source>
        <dbReference type="ARBA" id="ARBA00022840"/>
    </source>
</evidence>
<sequence length="400" mass="44005">MRKVDGVERPDWTARAEAAGFVFHTMHGEPYWDETSAYAFTLEEIETRLEDPSTALHALVREAVARAVGDEATMARLDIPEAHMEFVADSWRRDDADLYGRMDLAYDGNGPAKLLEYNADTPTSLYEAGHFQWDWLEGAREAGLIPGGADQLNRLQEALTERFAEICAPGDDVHFAAVAGVEEDYANVETLAYAARDAGLGAHFVEMGQIGIDPSGRLVDEEARIIGTLFKLYPWEDFLRDEGADALAASGTRFLEPPWKALVSNKGFLAVLWDMFEGHPNLLPTFFADDAARGSPAFDRAMAAGHFARGTVRKPLFSREGAGVRIETPDGALVEASGSTAYDRHPQIVQAYAPLPDMGGFHPVMGTWIVGGTCVALGIREDRSRITQDLSRFKPHYIEP</sequence>
<keyword evidence="3" id="KW-0547">Nucleotide-binding</keyword>